<accession>A0A6J4UU53</accession>
<gene>
    <name evidence="1" type="ORF">AVDCRST_MAG73-3558</name>
</gene>
<feature type="non-terminal residue" evidence="1">
    <location>
        <position position="30"/>
    </location>
</feature>
<reference evidence="1" key="1">
    <citation type="submission" date="2020-02" db="EMBL/GenBank/DDBJ databases">
        <authorList>
            <person name="Meier V. D."/>
        </authorList>
    </citation>
    <scope>NUCLEOTIDE SEQUENCE</scope>
    <source>
        <strain evidence="1">AVDCRST_MAG73</strain>
    </source>
</reference>
<protein>
    <submittedName>
        <fullName evidence="1">Uncharacterized protein</fullName>
    </submittedName>
</protein>
<dbReference type="EMBL" id="CADCWE010000236">
    <property type="protein sequence ID" value="CAA9559905.1"/>
    <property type="molecule type" value="Genomic_DNA"/>
</dbReference>
<proteinExistence type="predicted"/>
<evidence type="ECO:0000313" key="1">
    <source>
        <dbReference type="EMBL" id="CAA9559905.1"/>
    </source>
</evidence>
<sequence length="30" mass="3118">MMPGRGGGVKIMTVRFGERATTESPPGPLS</sequence>
<name>A0A6J4UU53_9BACT</name>
<organism evidence="1">
    <name type="scientific">uncultured Thermomicrobiales bacterium</name>
    <dbReference type="NCBI Taxonomy" id="1645740"/>
    <lineage>
        <taxon>Bacteria</taxon>
        <taxon>Pseudomonadati</taxon>
        <taxon>Thermomicrobiota</taxon>
        <taxon>Thermomicrobia</taxon>
        <taxon>Thermomicrobiales</taxon>
        <taxon>environmental samples</taxon>
    </lineage>
</organism>
<dbReference type="AlphaFoldDB" id="A0A6J4UU53"/>